<evidence type="ECO:0000313" key="2">
    <source>
        <dbReference type="EMBL" id="VVA94040.1"/>
    </source>
</evidence>
<dbReference type="OrthoDB" id="1112018at2759"/>
<name>A0A565AY58_9BRAS</name>
<keyword evidence="3" id="KW-1185">Reference proteome</keyword>
<evidence type="ECO:0000256" key="1">
    <source>
        <dbReference type="SAM" id="MobiDB-lite"/>
    </source>
</evidence>
<evidence type="ECO:0000313" key="3">
    <source>
        <dbReference type="Proteomes" id="UP000489600"/>
    </source>
</evidence>
<gene>
    <name evidence="2" type="ORF">ANE_LOCUS4485</name>
</gene>
<organism evidence="2 3">
    <name type="scientific">Arabis nemorensis</name>
    <dbReference type="NCBI Taxonomy" id="586526"/>
    <lineage>
        <taxon>Eukaryota</taxon>
        <taxon>Viridiplantae</taxon>
        <taxon>Streptophyta</taxon>
        <taxon>Embryophyta</taxon>
        <taxon>Tracheophyta</taxon>
        <taxon>Spermatophyta</taxon>
        <taxon>Magnoliopsida</taxon>
        <taxon>eudicotyledons</taxon>
        <taxon>Gunneridae</taxon>
        <taxon>Pentapetalae</taxon>
        <taxon>rosids</taxon>
        <taxon>malvids</taxon>
        <taxon>Brassicales</taxon>
        <taxon>Brassicaceae</taxon>
        <taxon>Arabideae</taxon>
        <taxon>Arabis</taxon>
    </lineage>
</organism>
<accession>A0A565AY58</accession>
<dbReference type="AlphaFoldDB" id="A0A565AY58"/>
<dbReference type="EMBL" id="CABITT030000002">
    <property type="protein sequence ID" value="VVA94040.1"/>
    <property type="molecule type" value="Genomic_DNA"/>
</dbReference>
<reference evidence="2" key="1">
    <citation type="submission" date="2019-07" db="EMBL/GenBank/DDBJ databases">
        <authorList>
            <person name="Dittberner H."/>
        </authorList>
    </citation>
    <scope>NUCLEOTIDE SEQUENCE [LARGE SCALE GENOMIC DNA]</scope>
</reference>
<protein>
    <submittedName>
        <fullName evidence="2">Uncharacterized protein</fullName>
    </submittedName>
</protein>
<sequence>MESYEELVNILKVILDGGNYGFWKSRMKFLIGGIDVLGQRSILVQWEAPTIVDDDGFRTPKPEETWTEDYGSDGNGDDDLAESYKETELHDERKLSQKSVLLLKEKLNLVVKAVNLEKELHAEKEISAELQSQLDLQYKKIRMFGGTRQLDTIMSYGRTEGGHRGLGYTGRDGSDAKYIKFIAASVSSHSTRKTGGYSKSSTAFRVLNKRSGVIIESVNVVFDDYVRTQQKKDRFVCMDNEPENPKGGSKEE</sequence>
<feature type="region of interest" description="Disordered" evidence="1">
    <location>
        <begin position="57"/>
        <end position="80"/>
    </location>
</feature>
<dbReference type="Proteomes" id="UP000489600">
    <property type="component" value="Unassembled WGS sequence"/>
</dbReference>
<proteinExistence type="predicted"/>
<comment type="caution">
    <text evidence="2">The sequence shown here is derived from an EMBL/GenBank/DDBJ whole genome shotgun (WGS) entry which is preliminary data.</text>
</comment>
<feature type="compositionally biased region" description="Acidic residues" evidence="1">
    <location>
        <begin position="65"/>
        <end position="80"/>
    </location>
</feature>